<organism evidence="1 2">
    <name type="scientific">Populus alba</name>
    <name type="common">White poplar</name>
    <dbReference type="NCBI Taxonomy" id="43335"/>
    <lineage>
        <taxon>Eukaryota</taxon>
        <taxon>Viridiplantae</taxon>
        <taxon>Streptophyta</taxon>
        <taxon>Embryophyta</taxon>
        <taxon>Tracheophyta</taxon>
        <taxon>Spermatophyta</taxon>
        <taxon>Magnoliopsida</taxon>
        <taxon>eudicotyledons</taxon>
        <taxon>Gunneridae</taxon>
        <taxon>Pentapetalae</taxon>
        <taxon>rosids</taxon>
        <taxon>fabids</taxon>
        <taxon>Malpighiales</taxon>
        <taxon>Salicaceae</taxon>
        <taxon>Saliceae</taxon>
        <taxon>Populus</taxon>
    </lineage>
</organism>
<evidence type="ECO:0000313" key="2">
    <source>
        <dbReference type="Proteomes" id="UP000309997"/>
    </source>
</evidence>
<protein>
    <submittedName>
        <fullName evidence="1">Uncharacterized protein</fullName>
    </submittedName>
</protein>
<proteinExistence type="predicted"/>
<keyword evidence="2" id="KW-1185">Reference proteome</keyword>
<reference evidence="1 2" key="1">
    <citation type="journal article" date="2024" name="Plant Biotechnol. J.">
        <title>Genome and CRISPR/Cas9 system of a widespread forest tree (Populus alba) in the world.</title>
        <authorList>
            <person name="Liu Y.J."/>
            <person name="Jiang P.F."/>
            <person name="Han X.M."/>
            <person name="Li X.Y."/>
            <person name="Wang H.M."/>
            <person name="Wang Y.J."/>
            <person name="Wang X.X."/>
            <person name="Zeng Q.Y."/>
        </authorList>
    </citation>
    <scope>NUCLEOTIDE SEQUENCE [LARGE SCALE GENOMIC DNA]</scope>
    <source>
        <strain evidence="2">cv. PAL-ZL1</strain>
    </source>
</reference>
<sequence>MYDSQLLHVYLCARILLALSTWIVARQGYYFPGNAYQSKCHESSVYKCAKSVIAKQTIESLDRLPSLEPMAKQLRSLLSSCLLSVTVSIVLLHIPSRVHSVTLKSDVEALQALMQAVDPVSIVRYSYLHSWDFAFDPCEAAGVFQGILCTFPADKSANRIMAIDLDPAGYDGFLTASIGNLTELTSLRISKNNFRGPIPETIANLRKLTRLSLPQNLFTGRIPQGIINLKHLQILDMSQNNLSSQIPADITTLRSLVQLSLSNNALSGRIPDLSALWQLSTLDLSSNNLDGIVPNLPMNLRELSLSHNLLSGHISPVRVLQHLTVLDLSDNRFSGLIHREILTLPLVERLNISNNQFTEMEPMPYPREGLQLRVLDAHANRLHGHLPISLVNIANLSSIDLSRNLFSGRIPLEYGAKLGSSWKSLLLEDNFLIGNLPPQFFNGTVAVRANLAHNCLRCPPNIRFCRGGQRANTECVEQQDHST</sequence>
<accession>A0ACC4AMM0</accession>
<dbReference type="EMBL" id="RCHU02000017">
    <property type="protein sequence ID" value="KAL3567435.1"/>
    <property type="molecule type" value="Genomic_DNA"/>
</dbReference>
<dbReference type="Proteomes" id="UP000309997">
    <property type="component" value="Unassembled WGS sequence"/>
</dbReference>
<evidence type="ECO:0000313" key="1">
    <source>
        <dbReference type="EMBL" id="KAL3567435.1"/>
    </source>
</evidence>
<name>A0ACC4AMM0_POPAL</name>
<comment type="caution">
    <text evidence="1">The sequence shown here is derived from an EMBL/GenBank/DDBJ whole genome shotgun (WGS) entry which is preliminary data.</text>
</comment>
<gene>
    <name evidence="1" type="ORF">D5086_030086</name>
</gene>